<evidence type="ECO:0000256" key="1">
    <source>
        <dbReference type="SAM" id="MobiDB-lite"/>
    </source>
</evidence>
<dbReference type="GO" id="GO:0016491">
    <property type="term" value="F:oxidoreductase activity"/>
    <property type="evidence" value="ECO:0007669"/>
    <property type="project" value="InterPro"/>
</dbReference>
<protein>
    <recommendedName>
        <fullName evidence="3">Tat pathway signal protein</fullName>
    </recommendedName>
</protein>
<dbReference type="InterPro" id="IPR000415">
    <property type="entry name" value="Nitroreductase-like"/>
</dbReference>
<evidence type="ECO:0008006" key="3">
    <source>
        <dbReference type="Google" id="ProtNLM"/>
    </source>
</evidence>
<sequence length="413" mass="43496">MSVQTPVVPPPSAAGDPASDDALQRQIGRRAMLRGLGLAGATIVVAGAGGLSYRVFDNGVLDSGSGDPYEAWTHWRSDATLTGAVGAAILAANPHNTQPWIFEITDTTVDVFTDQSRRMPETDPFGREHHVGIGCALENLVLAARARGLEPAVTLLPTAGDPLHLAHVTTTTRPAASSSLHEAIGSRHSNRGPYTSTPLAEATLAGFSDLAADLSGLTVRWLTTDSEKAALGALMLDAAQAVVDDERSSAEGFGWFRNDRDDIDRFRDGLTLDGQGMTDTTLALGKILPASSRVAGDQFWLEQTRSVHTATAAAYGVLLAADPSDVRTRLAGGRLLQRTHLSATAEGLGLQHMNQITERIGRERSIGVAATFAPRFDALIGEPGLAGLCAFRAGHPVGLGRPSPRRTLAAVIR</sequence>
<evidence type="ECO:0000313" key="2">
    <source>
        <dbReference type="EMBL" id="XCG65732.1"/>
    </source>
</evidence>
<gene>
    <name evidence="2" type="ORF">ABLG96_10870</name>
</gene>
<reference evidence="2" key="1">
    <citation type="submission" date="2024-05" db="EMBL/GenBank/DDBJ databases">
        <authorList>
            <person name="Cai S.Y."/>
            <person name="Jin L.M."/>
            <person name="Li H.R."/>
        </authorList>
    </citation>
    <scope>NUCLEOTIDE SEQUENCE</scope>
    <source>
        <strain evidence="2">A5-74</strain>
    </source>
</reference>
<dbReference type="NCBIfam" id="NF047509">
    <property type="entry name" value="Rv3131_FMN_oxido"/>
    <property type="match status" value="1"/>
</dbReference>
<dbReference type="SUPFAM" id="SSF55469">
    <property type="entry name" value="FMN-dependent nitroreductase-like"/>
    <property type="match status" value="1"/>
</dbReference>
<accession>A0AAU8DVI3</accession>
<proteinExistence type="predicted"/>
<organism evidence="2">
    <name type="scientific">Nakamurella sp. A5-74</name>
    <dbReference type="NCBI Taxonomy" id="3158264"/>
    <lineage>
        <taxon>Bacteria</taxon>
        <taxon>Bacillati</taxon>
        <taxon>Actinomycetota</taxon>
        <taxon>Actinomycetes</taxon>
        <taxon>Nakamurellales</taxon>
        <taxon>Nakamurellaceae</taxon>
        <taxon>Nakamurella</taxon>
    </lineage>
</organism>
<dbReference type="RefSeq" id="WP_353651337.1">
    <property type="nucleotide sequence ID" value="NZ_CP159218.1"/>
</dbReference>
<dbReference type="AlphaFoldDB" id="A0AAU8DVI3"/>
<feature type="region of interest" description="Disordered" evidence="1">
    <location>
        <begin position="1"/>
        <end position="20"/>
    </location>
</feature>
<dbReference type="Gene3D" id="3.40.109.10">
    <property type="entry name" value="NADH Oxidase"/>
    <property type="match status" value="1"/>
</dbReference>
<dbReference type="EMBL" id="CP159218">
    <property type="protein sequence ID" value="XCG65732.1"/>
    <property type="molecule type" value="Genomic_DNA"/>
</dbReference>
<name>A0AAU8DVI3_9ACTN</name>